<keyword evidence="1" id="KW-0732">Signal</keyword>
<protein>
    <submittedName>
        <fullName evidence="2">Uncharacterized protein</fullName>
    </submittedName>
</protein>
<evidence type="ECO:0000256" key="1">
    <source>
        <dbReference type="SAM" id="SignalP"/>
    </source>
</evidence>
<feature type="chain" id="PRO_5046712396" evidence="1">
    <location>
        <begin position="21"/>
        <end position="318"/>
    </location>
</feature>
<evidence type="ECO:0000313" key="3">
    <source>
        <dbReference type="Proteomes" id="UP001589896"/>
    </source>
</evidence>
<dbReference type="RefSeq" id="WP_386670887.1">
    <property type="nucleotide sequence ID" value="NZ_JBHLTG010000004.1"/>
</dbReference>
<dbReference type="EMBL" id="JBHLTG010000004">
    <property type="protein sequence ID" value="MFC0679797.1"/>
    <property type="molecule type" value="Genomic_DNA"/>
</dbReference>
<keyword evidence="3" id="KW-1185">Reference proteome</keyword>
<dbReference type="Proteomes" id="UP001589896">
    <property type="component" value="Unassembled WGS sequence"/>
</dbReference>
<reference evidence="2 3" key="1">
    <citation type="submission" date="2024-09" db="EMBL/GenBank/DDBJ databases">
        <authorList>
            <person name="Sun Q."/>
            <person name="Mori K."/>
        </authorList>
    </citation>
    <scope>NUCLEOTIDE SEQUENCE [LARGE SCALE GENOMIC DNA]</scope>
    <source>
        <strain evidence="2 3">KCTC 23076</strain>
    </source>
</reference>
<accession>A0ABV6RTQ0</accession>
<feature type="signal peptide" evidence="1">
    <location>
        <begin position="1"/>
        <end position="20"/>
    </location>
</feature>
<gene>
    <name evidence="2" type="ORF">ACFFGH_18305</name>
</gene>
<proteinExistence type="predicted"/>
<sequence>MSKLAISLSTLLVLPGASVAHPKDGADPKMHFSLYDQGTGRFHMFENETGKYQVGGSENGIGMTLNDQWSNWWRVGMRPPPGQKLAPGFYPEAGCRYGRIAYLTLTNNNPPCMYHSPGQFGSFTIRQIEFNPAGSLTALEAVFKVSGGSHEAPGTVGMIRYNAYPLYFKQKAAKESRWGKVDETFHGDSTIFTLTGDRRSIRFEAAVPRDIWAFSLTAPKGKVFKVGRYKTAEQPTASKAGMDILWFVDAQRDQPWTRCDLEASGHKAKAGPGVLNIRAVRYDSAGKVSGMLADYEFHCVDVNGRTELPITGKFRINI</sequence>
<name>A0ABV6RTQ0_9GAMM</name>
<evidence type="ECO:0000313" key="2">
    <source>
        <dbReference type="EMBL" id="MFC0679797.1"/>
    </source>
</evidence>
<comment type="caution">
    <text evidence="2">The sequence shown here is derived from an EMBL/GenBank/DDBJ whole genome shotgun (WGS) entry which is preliminary data.</text>
</comment>
<organism evidence="2 3">
    <name type="scientific">Lysobacter korlensis</name>
    <dbReference type="NCBI Taxonomy" id="553636"/>
    <lineage>
        <taxon>Bacteria</taxon>
        <taxon>Pseudomonadati</taxon>
        <taxon>Pseudomonadota</taxon>
        <taxon>Gammaproteobacteria</taxon>
        <taxon>Lysobacterales</taxon>
        <taxon>Lysobacteraceae</taxon>
        <taxon>Lysobacter</taxon>
    </lineage>
</organism>